<proteinExistence type="predicted"/>
<evidence type="ECO:0000313" key="3">
    <source>
        <dbReference type="Proteomes" id="UP000019275"/>
    </source>
</evidence>
<comment type="caution">
    <text evidence="2">The sequence shown here is derived from an EMBL/GenBank/DDBJ whole genome shotgun (WGS) entry which is preliminary data.</text>
</comment>
<keyword evidence="1" id="KW-0732">Signal</keyword>
<dbReference type="InterPro" id="IPR008969">
    <property type="entry name" value="CarboxyPept-like_regulatory"/>
</dbReference>
<gene>
    <name evidence="2" type="ORF">KLA_12834</name>
</gene>
<evidence type="ECO:0000313" key="2">
    <source>
        <dbReference type="EMBL" id="EWH12869.1"/>
    </source>
</evidence>
<feature type="chain" id="PRO_5047517569" description="Carboxypeptidase-like regulatory domain-containing protein" evidence="1">
    <location>
        <begin position="20"/>
        <end position="245"/>
    </location>
</feature>
<protein>
    <recommendedName>
        <fullName evidence="4">Carboxypeptidase-like regulatory domain-containing protein</fullName>
    </recommendedName>
</protein>
<dbReference type="EMBL" id="ARZX01000017">
    <property type="protein sequence ID" value="EWH12869.1"/>
    <property type="molecule type" value="Genomic_DNA"/>
</dbReference>
<dbReference type="RefSeq" id="WP_034646266.1">
    <property type="nucleotide sequence ID" value="NZ_ARZX01000017.1"/>
</dbReference>
<evidence type="ECO:0000256" key="1">
    <source>
        <dbReference type="SAM" id="SignalP"/>
    </source>
</evidence>
<dbReference type="Pfam" id="PF13715">
    <property type="entry name" value="CarbopepD_reg_2"/>
    <property type="match status" value="1"/>
</dbReference>
<sequence length="245" mass="28288">MTRFQLLLFFIMLSQINIAQNKKVETLKGRVVSSKQEVVGVYVLNRSKKKATITNPNGDFSVPVSLHDTLFISAVQFKNREIIITKKILDYNTFIINLDETLEELDEVVLDNRTLITAKKLGLPGADVKLLDIDERAYDTATNWSPSDTVFSIDPILNYLLGNTAKYKARAMRNKRYKAGQFLYKNYLDSTFVKELKIPEHRVQEFVLYCEQDEDFDAFSKQTSEIIIKAFFKMKSKTFLVLNDE</sequence>
<feature type="signal peptide" evidence="1">
    <location>
        <begin position="1"/>
        <end position="19"/>
    </location>
</feature>
<organism evidence="2 3">
    <name type="scientific">Cellulophaga geojensis KL-A</name>
    <dbReference type="NCBI Taxonomy" id="1328323"/>
    <lineage>
        <taxon>Bacteria</taxon>
        <taxon>Pseudomonadati</taxon>
        <taxon>Bacteroidota</taxon>
        <taxon>Flavobacteriia</taxon>
        <taxon>Flavobacteriales</taxon>
        <taxon>Flavobacteriaceae</taxon>
        <taxon>Cellulophaga</taxon>
    </lineage>
</organism>
<keyword evidence="3" id="KW-1185">Reference proteome</keyword>
<accession>A0ABP3B526</accession>
<dbReference type="Proteomes" id="UP000019275">
    <property type="component" value="Unassembled WGS sequence"/>
</dbReference>
<reference evidence="2 3" key="1">
    <citation type="journal article" date="2014" name="Genome Announc.">
        <title>Draft Genome Sequence of the Carrageenan-Degrading Bacterium Cellulophaga sp. Strain KL-A, Isolated from Decaying Marine Algae.</title>
        <authorList>
            <person name="Shan D."/>
            <person name="Ying J."/>
            <person name="Li X."/>
            <person name="Gao Z."/>
            <person name="Wei G."/>
            <person name="Shao Z."/>
        </authorList>
    </citation>
    <scope>NUCLEOTIDE SEQUENCE [LARGE SCALE GENOMIC DNA]</scope>
    <source>
        <strain evidence="2 3">KL-A</strain>
    </source>
</reference>
<dbReference type="SUPFAM" id="SSF49464">
    <property type="entry name" value="Carboxypeptidase regulatory domain-like"/>
    <property type="match status" value="1"/>
</dbReference>
<name>A0ABP3B526_9FLAO</name>
<evidence type="ECO:0008006" key="4">
    <source>
        <dbReference type="Google" id="ProtNLM"/>
    </source>
</evidence>